<gene>
    <name evidence="3" type="ORF">Fcan01_23572</name>
</gene>
<evidence type="ECO:0000256" key="1">
    <source>
        <dbReference type="ARBA" id="ARBA00022741"/>
    </source>
</evidence>
<dbReference type="GO" id="GO:0001667">
    <property type="term" value="P:ameboidal-type cell migration"/>
    <property type="evidence" value="ECO:0007669"/>
    <property type="project" value="UniProtKB-ARBA"/>
</dbReference>
<keyword evidence="2" id="KW-0342">GTP-binding</keyword>
<keyword evidence="1" id="KW-0547">Nucleotide-binding</keyword>
<dbReference type="NCBIfam" id="TIGR00231">
    <property type="entry name" value="small_GTP"/>
    <property type="match status" value="1"/>
</dbReference>
<dbReference type="GO" id="GO:0007264">
    <property type="term" value="P:small GTPase-mediated signal transduction"/>
    <property type="evidence" value="ECO:0007669"/>
    <property type="project" value="InterPro"/>
</dbReference>
<sequence length="190" mass="21607">MDKRAPLKVVVVGDGMVGKSCMCKSFANKEPYRNKAYQPTISETHVISVIVEWKLFLIIVWDTAGIEEWEKLRSQDYENTDCFLCCYSIENRTSFTNVESKWIPELRRYCPTTPVIVLGMKKDLRSPSNSLISEDEGRALVGRVRAQGFIECTSRSLSSLEAVFIMTVSTVLDIKSRKSSNRKSFSCKIL</sequence>
<comment type="caution">
    <text evidence="3">The sequence shown here is derived from an EMBL/GenBank/DDBJ whole genome shotgun (WGS) entry which is preliminary data.</text>
</comment>
<name>A0A226D9D7_FOLCA</name>
<reference evidence="3 4" key="1">
    <citation type="submission" date="2015-12" db="EMBL/GenBank/DDBJ databases">
        <title>The genome of Folsomia candida.</title>
        <authorList>
            <person name="Faddeeva A."/>
            <person name="Derks M.F."/>
            <person name="Anvar Y."/>
            <person name="Smit S."/>
            <person name="Van Straalen N."/>
            <person name="Roelofs D."/>
        </authorList>
    </citation>
    <scope>NUCLEOTIDE SEQUENCE [LARGE SCALE GENOMIC DNA]</scope>
    <source>
        <strain evidence="3 4">VU population</strain>
        <tissue evidence="3">Whole body</tissue>
    </source>
</reference>
<dbReference type="CDD" id="cd00157">
    <property type="entry name" value="Rho"/>
    <property type="match status" value="1"/>
</dbReference>
<dbReference type="PROSITE" id="PS51419">
    <property type="entry name" value="RAB"/>
    <property type="match status" value="1"/>
</dbReference>
<dbReference type="PROSITE" id="PS51420">
    <property type="entry name" value="RHO"/>
    <property type="match status" value="1"/>
</dbReference>
<dbReference type="Proteomes" id="UP000198287">
    <property type="component" value="Unassembled WGS sequence"/>
</dbReference>
<dbReference type="PANTHER" id="PTHR24072">
    <property type="entry name" value="RHO FAMILY GTPASE"/>
    <property type="match status" value="1"/>
</dbReference>
<organism evidence="3 4">
    <name type="scientific">Folsomia candida</name>
    <name type="common">Springtail</name>
    <dbReference type="NCBI Taxonomy" id="158441"/>
    <lineage>
        <taxon>Eukaryota</taxon>
        <taxon>Metazoa</taxon>
        <taxon>Ecdysozoa</taxon>
        <taxon>Arthropoda</taxon>
        <taxon>Hexapoda</taxon>
        <taxon>Collembola</taxon>
        <taxon>Entomobryomorpha</taxon>
        <taxon>Isotomoidea</taxon>
        <taxon>Isotomidae</taxon>
        <taxon>Proisotominae</taxon>
        <taxon>Folsomia</taxon>
    </lineage>
</organism>
<dbReference type="InterPro" id="IPR003578">
    <property type="entry name" value="Small_GTPase_Rho"/>
</dbReference>
<dbReference type="EMBL" id="LNIX01000028">
    <property type="protein sequence ID" value="OXA41763.1"/>
    <property type="molecule type" value="Genomic_DNA"/>
</dbReference>
<dbReference type="STRING" id="158441.A0A226D9D7"/>
<dbReference type="SMART" id="SM00174">
    <property type="entry name" value="RHO"/>
    <property type="match status" value="1"/>
</dbReference>
<dbReference type="SUPFAM" id="SSF52540">
    <property type="entry name" value="P-loop containing nucleoside triphosphate hydrolases"/>
    <property type="match status" value="1"/>
</dbReference>
<dbReference type="GO" id="GO:0035099">
    <property type="term" value="P:hemocyte migration"/>
    <property type="evidence" value="ECO:0007669"/>
    <property type="project" value="UniProtKB-ARBA"/>
</dbReference>
<dbReference type="GO" id="GO:0005525">
    <property type="term" value="F:GTP binding"/>
    <property type="evidence" value="ECO:0007669"/>
    <property type="project" value="UniProtKB-KW"/>
</dbReference>
<dbReference type="InterPro" id="IPR001806">
    <property type="entry name" value="Small_GTPase"/>
</dbReference>
<protein>
    <submittedName>
        <fullName evidence="3">Ras-like GTP-binding protein RhoL</fullName>
    </submittedName>
</protein>
<evidence type="ECO:0000313" key="4">
    <source>
        <dbReference type="Proteomes" id="UP000198287"/>
    </source>
</evidence>
<proteinExistence type="predicted"/>
<dbReference type="Pfam" id="PF00071">
    <property type="entry name" value="Ras"/>
    <property type="match status" value="1"/>
</dbReference>
<evidence type="ECO:0000256" key="2">
    <source>
        <dbReference type="ARBA" id="ARBA00023134"/>
    </source>
</evidence>
<dbReference type="AlphaFoldDB" id="A0A226D9D7"/>
<dbReference type="SMART" id="SM00175">
    <property type="entry name" value="RAB"/>
    <property type="match status" value="1"/>
</dbReference>
<dbReference type="OMA" id="VETRWIL"/>
<dbReference type="PRINTS" id="PR00449">
    <property type="entry name" value="RASTRNSFRMNG"/>
</dbReference>
<dbReference type="PROSITE" id="PS51421">
    <property type="entry name" value="RAS"/>
    <property type="match status" value="1"/>
</dbReference>
<dbReference type="GO" id="GO:0003924">
    <property type="term" value="F:GTPase activity"/>
    <property type="evidence" value="ECO:0007669"/>
    <property type="project" value="InterPro"/>
</dbReference>
<dbReference type="OrthoDB" id="8830751at2759"/>
<dbReference type="GO" id="GO:0035006">
    <property type="term" value="P:melanization defense response"/>
    <property type="evidence" value="ECO:0007669"/>
    <property type="project" value="UniProtKB-ARBA"/>
</dbReference>
<dbReference type="GO" id="GO:0003006">
    <property type="term" value="P:developmental process involved in reproduction"/>
    <property type="evidence" value="ECO:0007669"/>
    <property type="project" value="UniProtKB-ARBA"/>
</dbReference>
<keyword evidence="4" id="KW-1185">Reference proteome</keyword>
<accession>A0A226D9D7</accession>
<evidence type="ECO:0000313" key="3">
    <source>
        <dbReference type="EMBL" id="OXA41763.1"/>
    </source>
</evidence>
<dbReference type="InterPro" id="IPR027417">
    <property type="entry name" value="P-loop_NTPase"/>
</dbReference>
<dbReference type="InterPro" id="IPR005225">
    <property type="entry name" value="Small_GTP-bd"/>
</dbReference>
<dbReference type="SMART" id="SM00173">
    <property type="entry name" value="RAS"/>
    <property type="match status" value="1"/>
</dbReference>
<dbReference type="Gene3D" id="3.40.50.300">
    <property type="entry name" value="P-loop containing nucleotide triphosphate hydrolases"/>
    <property type="match status" value="1"/>
</dbReference>
<dbReference type="GO" id="GO:0022412">
    <property type="term" value="P:cellular process involved in reproduction in multicellular organism"/>
    <property type="evidence" value="ECO:0007669"/>
    <property type="project" value="UniProtKB-ARBA"/>
</dbReference>